<dbReference type="GO" id="GO:0009228">
    <property type="term" value="P:thiamine biosynthetic process"/>
    <property type="evidence" value="ECO:0007669"/>
    <property type="project" value="UniProtKB-KW"/>
</dbReference>
<dbReference type="UniPathway" id="UPA00060">
    <property type="reaction ID" value="UER00139"/>
</dbReference>
<dbReference type="GO" id="GO:0004417">
    <property type="term" value="F:hydroxyethylthiazole kinase activity"/>
    <property type="evidence" value="ECO:0007669"/>
    <property type="project" value="UniProtKB-EC"/>
</dbReference>
<comment type="pathway">
    <text evidence="3">Cofactor biosynthesis; thiamine diphosphate biosynthesis; 4-methyl-5-(2-phosphoethyl)-thiazole from 5-(2-hydroxyethyl)-4-methylthiazole: step 1/1.</text>
</comment>
<name>A0A6V8P668_9ACTN</name>
<dbReference type="PIRSF" id="PIRSF000513">
    <property type="entry name" value="Thz_kinase"/>
    <property type="match status" value="1"/>
</dbReference>
<keyword evidence="13" id="KW-1185">Reference proteome</keyword>
<proteinExistence type="inferred from homology"/>
<dbReference type="GO" id="GO:0009229">
    <property type="term" value="P:thiamine diphosphate biosynthetic process"/>
    <property type="evidence" value="ECO:0007669"/>
    <property type="project" value="UniProtKB-UniPathway"/>
</dbReference>
<evidence type="ECO:0000256" key="8">
    <source>
        <dbReference type="ARBA" id="ARBA00022777"/>
    </source>
</evidence>
<evidence type="ECO:0000256" key="9">
    <source>
        <dbReference type="ARBA" id="ARBA00022840"/>
    </source>
</evidence>
<evidence type="ECO:0000313" key="13">
    <source>
        <dbReference type="Proteomes" id="UP000591948"/>
    </source>
</evidence>
<dbReference type="Pfam" id="PF02110">
    <property type="entry name" value="HK"/>
    <property type="match status" value="1"/>
</dbReference>
<comment type="caution">
    <text evidence="12">The sequence shown here is derived from an EMBL/GenBank/DDBJ whole genome shotgun (WGS) entry which is preliminary data.</text>
</comment>
<dbReference type="PRINTS" id="PR01099">
    <property type="entry name" value="HYETHTZKNASE"/>
</dbReference>
<keyword evidence="6" id="KW-0479">Metal-binding</keyword>
<keyword evidence="9" id="KW-0067">ATP-binding</keyword>
<dbReference type="GO" id="GO:0005524">
    <property type="term" value="F:ATP binding"/>
    <property type="evidence" value="ECO:0007669"/>
    <property type="project" value="UniProtKB-KW"/>
</dbReference>
<dbReference type="HAMAP" id="MF_00228">
    <property type="entry name" value="Thz_kinase"/>
    <property type="match status" value="1"/>
</dbReference>
<dbReference type="GO" id="GO:0000287">
    <property type="term" value="F:magnesium ion binding"/>
    <property type="evidence" value="ECO:0007669"/>
    <property type="project" value="InterPro"/>
</dbReference>
<dbReference type="AlphaFoldDB" id="A0A6V8P668"/>
<keyword evidence="11" id="KW-0784">Thiamine biosynthesis</keyword>
<evidence type="ECO:0000256" key="11">
    <source>
        <dbReference type="ARBA" id="ARBA00022977"/>
    </source>
</evidence>
<dbReference type="NCBIfam" id="NF006830">
    <property type="entry name" value="PRK09355.1"/>
    <property type="match status" value="1"/>
</dbReference>
<reference evidence="12 13" key="1">
    <citation type="journal article" date="2020" name="Front. Microbiol.">
        <title>Single-cell genomics of novel Actinobacteria with the Wood-Ljungdahl pathway discovered in a serpentinizing system.</title>
        <authorList>
            <person name="Merino N."/>
            <person name="Kawai M."/>
            <person name="Boyd E.S."/>
            <person name="Colman D.R."/>
            <person name="McGlynn S.E."/>
            <person name="Nealson K.H."/>
            <person name="Kurokawa K."/>
            <person name="Hongoh Y."/>
        </authorList>
    </citation>
    <scope>NUCLEOTIDE SEQUENCE [LARGE SCALE GENOMIC DNA]</scope>
    <source>
        <strain evidence="12 13">S33</strain>
    </source>
</reference>
<dbReference type="CDD" id="cd01170">
    <property type="entry name" value="THZ_kinase"/>
    <property type="match status" value="1"/>
</dbReference>
<dbReference type="Proteomes" id="UP000591948">
    <property type="component" value="Unassembled WGS sequence"/>
</dbReference>
<evidence type="ECO:0000256" key="6">
    <source>
        <dbReference type="ARBA" id="ARBA00022723"/>
    </source>
</evidence>
<evidence type="ECO:0000256" key="7">
    <source>
        <dbReference type="ARBA" id="ARBA00022741"/>
    </source>
</evidence>
<accession>A0A6V8P668</accession>
<dbReference type="SUPFAM" id="SSF53613">
    <property type="entry name" value="Ribokinase-like"/>
    <property type="match status" value="1"/>
</dbReference>
<keyword evidence="7" id="KW-0547">Nucleotide-binding</keyword>
<evidence type="ECO:0000256" key="3">
    <source>
        <dbReference type="ARBA" id="ARBA00004868"/>
    </source>
</evidence>
<feature type="non-terminal residue" evidence="12">
    <location>
        <position position="1"/>
    </location>
</feature>
<dbReference type="NCBIfam" id="TIGR00694">
    <property type="entry name" value="thiM"/>
    <property type="match status" value="1"/>
</dbReference>
<keyword evidence="8 12" id="KW-0418">Kinase</keyword>
<protein>
    <recommendedName>
        <fullName evidence="4">hydroxyethylthiazole kinase</fullName>
        <ecNumber evidence="4">2.7.1.50</ecNumber>
    </recommendedName>
</protein>
<evidence type="ECO:0000256" key="4">
    <source>
        <dbReference type="ARBA" id="ARBA00012129"/>
    </source>
</evidence>
<comment type="catalytic activity">
    <reaction evidence="1">
        <text>5-(2-hydroxyethyl)-4-methylthiazole + ATP = 4-methyl-5-(2-phosphooxyethyl)-thiazole + ADP + H(+)</text>
        <dbReference type="Rhea" id="RHEA:24212"/>
        <dbReference type="ChEBI" id="CHEBI:15378"/>
        <dbReference type="ChEBI" id="CHEBI:17957"/>
        <dbReference type="ChEBI" id="CHEBI:30616"/>
        <dbReference type="ChEBI" id="CHEBI:58296"/>
        <dbReference type="ChEBI" id="CHEBI:456216"/>
        <dbReference type="EC" id="2.7.1.50"/>
    </reaction>
</comment>
<dbReference type="InterPro" id="IPR029056">
    <property type="entry name" value="Ribokinase-like"/>
</dbReference>
<dbReference type="EMBL" id="BLRY01000081">
    <property type="protein sequence ID" value="GFP27898.1"/>
    <property type="molecule type" value="Genomic_DNA"/>
</dbReference>
<evidence type="ECO:0000256" key="10">
    <source>
        <dbReference type="ARBA" id="ARBA00022842"/>
    </source>
</evidence>
<evidence type="ECO:0000256" key="1">
    <source>
        <dbReference type="ARBA" id="ARBA00001771"/>
    </source>
</evidence>
<organism evidence="12 13">
    <name type="scientific">Candidatus Hakubella thermalkaliphila</name>
    <dbReference type="NCBI Taxonomy" id="2754717"/>
    <lineage>
        <taxon>Bacteria</taxon>
        <taxon>Bacillati</taxon>
        <taxon>Actinomycetota</taxon>
        <taxon>Actinomycetota incertae sedis</taxon>
        <taxon>Candidatus Hakubellales</taxon>
        <taxon>Candidatus Hakubellaceae</taxon>
        <taxon>Candidatus Hakubella</taxon>
    </lineage>
</organism>
<gene>
    <name evidence="12" type="ORF">HKBW3S33_01309</name>
</gene>
<dbReference type="Gene3D" id="3.40.1190.20">
    <property type="match status" value="1"/>
</dbReference>
<keyword evidence="5" id="KW-0808">Transferase</keyword>
<sequence>KILKYRCRVITRRADKLKEMLDRMAKDLAKIRKNKPLIHHITNYVVMNETANATLCIGALPVMAPAKEEVEEMVVAAGALLLNLGTLTPELVDSMILAAKKANELGIPVVLDPVGAGATALRTSASTRLFAETKVDIVRGNIAEICALIGRRAEIKGVEALSDLEGAEEVAKEMSKTKGCTTAITGKIDIVSDGTRIALIENGHSMLRTVSGTGCMATTIVAAFAAAEEDRFLAATGGLIAFGIAGEKAAQISGPRPGTFHVCLYDALAELREEELLSRARVRFI</sequence>
<comment type="cofactor">
    <cofactor evidence="2">
        <name>Mg(2+)</name>
        <dbReference type="ChEBI" id="CHEBI:18420"/>
    </cofactor>
</comment>
<dbReference type="EC" id="2.7.1.50" evidence="4"/>
<dbReference type="InterPro" id="IPR000417">
    <property type="entry name" value="Hyethyz_kinase"/>
</dbReference>
<evidence type="ECO:0000256" key="5">
    <source>
        <dbReference type="ARBA" id="ARBA00022679"/>
    </source>
</evidence>
<evidence type="ECO:0000313" key="12">
    <source>
        <dbReference type="EMBL" id="GFP27898.1"/>
    </source>
</evidence>
<evidence type="ECO:0000256" key="2">
    <source>
        <dbReference type="ARBA" id="ARBA00001946"/>
    </source>
</evidence>
<keyword evidence="10" id="KW-0460">Magnesium</keyword>